<dbReference type="Proteomes" id="UP000578449">
    <property type="component" value="Unassembled WGS sequence"/>
</dbReference>
<gene>
    <name evidence="2" type="ORF">HNP84_003619</name>
</gene>
<feature type="compositionally biased region" description="Pro residues" evidence="1">
    <location>
        <begin position="137"/>
        <end position="149"/>
    </location>
</feature>
<evidence type="ECO:0000313" key="2">
    <source>
        <dbReference type="EMBL" id="MBB5133893.1"/>
    </source>
</evidence>
<feature type="compositionally biased region" description="Basic residues" evidence="1">
    <location>
        <begin position="191"/>
        <end position="203"/>
    </location>
</feature>
<reference evidence="2 3" key="1">
    <citation type="submission" date="2020-08" db="EMBL/GenBank/DDBJ databases">
        <title>Genomic Encyclopedia of Type Strains, Phase IV (KMG-IV): sequencing the most valuable type-strain genomes for metagenomic binning, comparative biology and taxonomic classification.</title>
        <authorList>
            <person name="Goeker M."/>
        </authorList>
    </citation>
    <scope>NUCLEOTIDE SEQUENCE [LARGE SCALE GENOMIC DNA]</scope>
    <source>
        <strain evidence="2 3">DSM 45615</strain>
    </source>
</reference>
<keyword evidence="3" id="KW-1185">Reference proteome</keyword>
<evidence type="ECO:0000313" key="3">
    <source>
        <dbReference type="Proteomes" id="UP000578449"/>
    </source>
</evidence>
<feature type="compositionally biased region" description="Basic residues" evidence="1">
    <location>
        <begin position="169"/>
        <end position="181"/>
    </location>
</feature>
<protein>
    <submittedName>
        <fullName evidence="2">Uncharacterized protein</fullName>
    </submittedName>
</protein>
<feature type="region of interest" description="Disordered" evidence="1">
    <location>
        <begin position="1"/>
        <end position="267"/>
    </location>
</feature>
<feature type="compositionally biased region" description="Low complexity" evidence="1">
    <location>
        <begin position="234"/>
        <end position="260"/>
    </location>
</feature>
<dbReference type="AlphaFoldDB" id="A0A840P7J8"/>
<proteinExistence type="predicted"/>
<name>A0A840P7J8_9ACTN</name>
<evidence type="ECO:0000256" key="1">
    <source>
        <dbReference type="SAM" id="MobiDB-lite"/>
    </source>
</evidence>
<feature type="compositionally biased region" description="Basic and acidic residues" evidence="1">
    <location>
        <begin position="35"/>
        <end position="46"/>
    </location>
</feature>
<sequence>MAARYPKPPREHVRAPVARLGARPRPARRRAAHAPRPEGGHTDAPRPHTPAAQGTGPHPRSRAQALGRLRPGAARTRGRWSACARDLGGTRSWPGVQPRARPCSPALPLTITPLPGSPARSSRHPPRATAPPRHRAPAPPPRPLGPPRLPATASPRHHATAPPWPPAPPRHRVTTPPRHRATFAPRASPSPRHRAPAPPRHLRPPCLPRATAPPPPPPPRALPRSLRPPPVPSASPCLLPRPLGVLPASSPVPSAFSPRRPTLRHAP</sequence>
<dbReference type="EMBL" id="JACHGN010000007">
    <property type="protein sequence ID" value="MBB5133893.1"/>
    <property type="molecule type" value="Genomic_DNA"/>
</dbReference>
<feature type="compositionally biased region" description="Pro residues" evidence="1">
    <location>
        <begin position="205"/>
        <end position="233"/>
    </location>
</feature>
<comment type="caution">
    <text evidence="2">The sequence shown here is derived from an EMBL/GenBank/DDBJ whole genome shotgun (WGS) entry which is preliminary data.</text>
</comment>
<feature type="compositionally biased region" description="Basic residues" evidence="1">
    <location>
        <begin position="121"/>
        <end position="136"/>
    </location>
</feature>
<feature type="compositionally biased region" description="Low complexity" evidence="1">
    <location>
        <begin position="15"/>
        <end position="24"/>
    </location>
</feature>
<organism evidence="2 3">
    <name type="scientific">Thermocatellispora tengchongensis</name>
    <dbReference type="NCBI Taxonomy" id="1073253"/>
    <lineage>
        <taxon>Bacteria</taxon>
        <taxon>Bacillati</taxon>
        <taxon>Actinomycetota</taxon>
        <taxon>Actinomycetes</taxon>
        <taxon>Streptosporangiales</taxon>
        <taxon>Streptosporangiaceae</taxon>
        <taxon>Thermocatellispora</taxon>
    </lineage>
</organism>
<accession>A0A840P7J8</accession>